<comment type="caution">
    <text evidence="2">The sequence shown here is derived from an EMBL/GenBank/DDBJ whole genome shotgun (WGS) entry which is preliminary data.</text>
</comment>
<feature type="non-terminal residue" evidence="2">
    <location>
        <position position="1"/>
    </location>
</feature>
<dbReference type="AlphaFoldDB" id="A0A699H7W2"/>
<name>A0A699H7W2_TANCI</name>
<reference evidence="2" key="1">
    <citation type="journal article" date="2019" name="Sci. Rep.">
        <title>Draft genome of Tanacetum cinerariifolium, the natural source of mosquito coil.</title>
        <authorList>
            <person name="Yamashiro T."/>
            <person name="Shiraishi A."/>
            <person name="Satake H."/>
            <person name="Nakayama K."/>
        </authorList>
    </citation>
    <scope>NUCLEOTIDE SEQUENCE</scope>
</reference>
<sequence length="218" mass="25110">ARIWLPIGGERDNARVVARVVGMRFFSWSGKDSLDDMSMMLVLAIFLGGFLVEEEALEAFFGGEQMRTGIHGTFCRKDQGCTCQPDQFVLELELEMEMMMMMILRMFEGEVFFRQPRTYVPTIRERNHDMVHNVLSIGYGAQLNGENMPIKASEEYSIGKHHQVTFDHTNHFLSHVIGEVEWFLVVKTLLADKDQNLLEAQAEIKELMLSQQLMEKDI</sequence>
<keyword evidence="1" id="KW-0175">Coiled coil</keyword>
<protein>
    <submittedName>
        <fullName evidence="2">Uncharacterized protein</fullName>
    </submittedName>
</protein>
<evidence type="ECO:0000313" key="2">
    <source>
        <dbReference type="EMBL" id="GEX64547.1"/>
    </source>
</evidence>
<evidence type="ECO:0000256" key="1">
    <source>
        <dbReference type="SAM" id="Coils"/>
    </source>
</evidence>
<accession>A0A699H7W2</accession>
<dbReference type="EMBL" id="BKCJ010120976">
    <property type="protein sequence ID" value="GEX64547.1"/>
    <property type="molecule type" value="Genomic_DNA"/>
</dbReference>
<gene>
    <name evidence="2" type="ORF">Tci_336522</name>
</gene>
<organism evidence="2">
    <name type="scientific">Tanacetum cinerariifolium</name>
    <name type="common">Dalmatian daisy</name>
    <name type="synonym">Chrysanthemum cinerariifolium</name>
    <dbReference type="NCBI Taxonomy" id="118510"/>
    <lineage>
        <taxon>Eukaryota</taxon>
        <taxon>Viridiplantae</taxon>
        <taxon>Streptophyta</taxon>
        <taxon>Embryophyta</taxon>
        <taxon>Tracheophyta</taxon>
        <taxon>Spermatophyta</taxon>
        <taxon>Magnoliopsida</taxon>
        <taxon>eudicotyledons</taxon>
        <taxon>Gunneridae</taxon>
        <taxon>Pentapetalae</taxon>
        <taxon>asterids</taxon>
        <taxon>campanulids</taxon>
        <taxon>Asterales</taxon>
        <taxon>Asteraceae</taxon>
        <taxon>Asteroideae</taxon>
        <taxon>Anthemideae</taxon>
        <taxon>Anthemidinae</taxon>
        <taxon>Tanacetum</taxon>
    </lineage>
</organism>
<proteinExistence type="predicted"/>
<feature type="coiled-coil region" evidence="1">
    <location>
        <begin position="190"/>
        <end position="217"/>
    </location>
</feature>